<comment type="caution">
    <text evidence="1">The sequence shown here is derived from an EMBL/GenBank/DDBJ whole genome shotgun (WGS) entry which is preliminary data.</text>
</comment>
<protein>
    <recommendedName>
        <fullName evidence="3">FCP1 homology domain-containing protein</fullName>
    </recommendedName>
</protein>
<keyword evidence="2" id="KW-1185">Reference proteome</keyword>
<dbReference type="Proteomes" id="UP001190452">
    <property type="component" value="Unassembled WGS sequence"/>
</dbReference>
<name>A0ABM9KFN5_9RALS</name>
<proteinExistence type="predicted"/>
<dbReference type="RefSeq" id="WP_316896550.1">
    <property type="nucleotide sequence ID" value="NZ_CAUDKV010000001.1"/>
</dbReference>
<evidence type="ECO:0008006" key="3">
    <source>
        <dbReference type="Google" id="ProtNLM"/>
    </source>
</evidence>
<organism evidence="1 2">
    <name type="scientific">Ralstonia mannitolilytica</name>
    <dbReference type="NCBI Taxonomy" id="105219"/>
    <lineage>
        <taxon>Bacteria</taxon>
        <taxon>Pseudomonadati</taxon>
        <taxon>Pseudomonadota</taxon>
        <taxon>Betaproteobacteria</taxon>
        <taxon>Burkholderiales</taxon>
        <taxon>Burkholderiaceae</taxon>
        <taxon>Ralstonia</taxon>
    </lineage>
</organism>
<reference evidence="1 2" key="1">
    <citation type="submission" date="2023-07" db="EMBL/GenBank/DDBJ databases">
        <authorList>
            <person name="Peeters C."/>
        </authorList>
    </citation>
    <scope>NUCLEOTIDE SEQUENCE [LARGE SCALE GENOMIC DNA]</scope>
    <source>
        <strain evidence="1 2">R-77569</strain>
    </source>
</reference>
<dbReference type="EMBL" id="CAUDKV010000001">
    <property type="protein sequence ID" value="CAJ0851281.1"/>
    <property type="molecule type" value="Genomic_DNA"/>
</dbReference>
<dbReference type="Pfam" id="PF18143">
    <property type="entry name" value="HAD_SAK_2"/>
    <property type="match status" value="1"/>
</dbReference>
<sequence length="169" mass="19594">MTMTTLFLDYDGCLHADDVYLVDGVPVMRRAGCQIFEYANLLAELLEPFPQVEIVLSTSWVAKLSFVRARLYLPAALRQRVVGSTYEFRSNNGDRFDLAEWLQLSRFDQVMRYVRARNLQSWLALDDDNNYWPECFEQQLVCPIPKLGLGEARVQEELSDKLRKLHEAA</sequence>
<accession>A0ABM9KFN5</accession>
<gene>
    <name evidence="1" type="ORF">R77569_00465</name>
</gene>
<evidence type="ECO:0000313" key="2">
    <source>
        <dbReference type="Proteomes" id="UP001190452"/>
    </source>
</evidence>
<evidence type="ECO:0000313" key="1">
    <source>
        <dbReference type="EMBL" id="CAJ0851281.1"/>
    </source>
</evidence>